<feature type="non-terminal residue" evidence="1">
    <location>
        <position position="1"/>
    </location>
</feature>
<evidence type="ECO:0000313" key="2">
    <source>
        <dbReference type="Proteomes" id="UP001308005"/>
    </source>
</evidence>
<comment type="caution">
    <text evidence="1">The sequence shown here is derived from an EMBL/GenBank/DDBJ whole genome shotgun (WGS) entry which is preliminary data.</text>
</comment>
<dbReference type="RefSeq" id="WP_324694915.1">
    <property type="nucleotide sequence ID" value="NZ_JAYMYJ010000095.1"/>
</dbReference>
<evidence type="ECO:0000313" key="1">
    <source>
        <dbReference type="EMBL" id="MEB4591366.1"/>
    </source>
</evidence>
<keyword evidence="2" id="KW-1185">Reference proteome</keyword>
<sequence>LQNDRYSQETPLSVAGLGLQNTGRQLQNDRYSQETPLSVAQQKISNYGNWQLNQKRGLELDSTRQLQPTENALSLQSDIEKMHDAALQDGVDVFRLTGNADSLNRAMAAAYGKGVRVDALPDGAVQVQGNGSVRRFGSVDEFLAAVGHQEAEAGPVGKDRYMTVDGQLFDVVGQTFVDMPAGRAKPQEPDYFTKELFKGKLSEREKLSEWMADPMMRPEQLQQVAQRAQALDAEIAAMRGDTDPLALSGAAYGDGPLAVPAPVGRAQEPGRVAAAANTMADMIPGIALGRQLAAYGEAGGQPLAQQAGAGGAPFRDGAIVKDGAGRQYRVVNGQPVPL</sequence>
<reference evidence="1 2" key="2">
    <citation type="submission" date="2024-01" db="EMBL/GenBank/DDBJ databases">
        <authorList>
            <person name="Xie X."/>
        </authorList>
    </citation>
    <scope>NUCLEOTIDE SEQUENCE [LARGE SCALE GENOMIC DNA]</scope>
    <source>
        <strain evidence="1">SCUT-1</strain>
    </source>
</reference>
<dbReference type="EMBL" id="JAYMYJ010000095">
    <property type="protein sequence ID" value="MEB4591366.1"/>
    <property type="molecule type" value="Genomic_DNA"/>
</dbReference>
<gene>
    <name evidence="1" type="ORF">VSS37_10280</name>
</gene>
<protein>
    <submittedName>
        <fullName evidence="1">Uncharacterized protein</fullName>
    </submittedName>
</protein>
<dbReference type="Proteomes" id="UP001308005">
    <property type="component" value="Unassembled WGS sequence"/>
</dbReference>
<proteinExistence type="predicted"/>
<reference evidence="2" key="1">
    <citation type="submission" date="2023-07" db="EMBL/GenBank/DDBJ databases">
        <title>The carbon used by Thiothrix.</title>
        <authorList>
            <person name="Chen L."/>
        </authorList>
    </citation>
    <scope>NUCLEOTIDE SEQUENCE [LARGE SCALE GENOMIC DNA]</scope>
</reference>
<organism evidence="1 2">
    <name type="scientific">Candidatus Thiothrix phosphatis</name>
    <dbReference type="NCBI Taxonomy" id="3112415"/>
    <lineage>
        <taxon>Bacteria</taxon>
        <taxon>Pseudomonadati</taxon>
        <taxon>Pseudomonadota</taxon>
        <taxon>Gammaproteobacteria</taxon>
        <taxon>Thiotrichales</taxon>
        <taxon>Thiotrichaceae</taxon>
        <taxon>Thiothrix</taxon>
    </lineage>
</organism>
<accession>A0ABU6CXS5</accession>
<name>A0ABU6CXS5_9GAMM</name>